<dbReference type="Pfam" id="PF01159">
    <property type="entry name" value="Ribosomal_L6e"/>
    <property type="match status" value="1"/>
</dbReference>
<dbReference type="CDD" id="cd13156">
    <property type="entry name" value="KOW_RPL6"/>
    <property type="match status" value="1"/>
</dbReference>
<dbReference type="PANTHER" id="PTHR10715">
    <property type="entry name" value="60S RIBOSOMAL PROTEIN L6"/>
    <property type="match status" value="1"/>
</dbReference>
<dbReference type="OrthoDB" id="2436667at2759"/>
<dbReference type="SUPFAM" id="SSF50104">
    <property type="entry name" value="Translation proteins SH3-like domain"/>
    <property type="match status" value="1"/>
</dbReference>
<dbReference type="AlphaFoldDB" id="A0A3N4KXC0"/>
<proteinExistence type="inferred from homology"/>
<dbReference type="Proteomes" id="UP000277580">
    <property type="component" value="Unassembled WGS sequence"/>
</dbReference>
<keyword evidence="3 4" id="KW-0687">Ribonucleoprotein</keyword>
<feature type="region of interest" description="Disordered" evidence="5">
    <location>
        <begin position="1"/>
        <end position="44"/>
    </location>
</feature>
<dbReference type="InParanoid" id="A0A3N4KXC0"/>
<dbReference type="InterPro" id="IPR014722">
    <property type="entry name" value="Rib_uL2_dom2"/>
</dbReference>
<dbReference type="GO" id="GO:0022625">
    <property type="term" value="C:cytosolic large ribosomal subunit"/>
    <property type="evidence" value="ECO:0007669"/>
    <property type="project" value="TreeGrafter"/>
</dbReference>
<dbReference type="PANTHER" id="PTHR10715:SF0">
    <property type="entry name" value="LARGE RIBOSOMAL SUBUNIT PROTEIN EL6"/>
    <property type="match status" value="1"/>
</dbReference>
<dbReference type="InterPro" id="IPR049633">
    <property type="entry name" value="Ribosomal_eL6_CS"/>
</dbReference>
<dbReference type="GO" id="GO:0003723">
    <property type="term" value="F:RNA binding"/>
    <property type="evidence" value="ECO:0007669"/>
    <property type="project" value="TreeGrafter"/>
</dbReference>
<dbReference type="PROSITE" id="PS01170">
    <property type="entry name" value="RIBOSOMAL_L6E"/>
    <property type="match status" value="1"/>
</dbReference>
<dbReference type="GO" id="GO:0002181">
    <property type="term" value="P:cytoplasmic translation"/>
    <property type="evidence" value="ECO:0007669"/>
    <property type="project" value="TreeGrafter"/>
</dbReference>
<evidence type="ECO:0000256" key="2">
    <source>
        <dbReference type="ARBA" id="ARBA00022980"/>
    </source>
</evidence>
<dbReference type="InterPro" id="IPR000915">
    <property type="entry name" value="60S_ribosomal_eL6"/>
</dbReference>
<keyword evidence="7" id="KW-1185">Reference proteome</keyword>
<dbReference type="STRING" id="1392247.A0A3N4KXC0"/>
<dbReference type="GO" id="GO:0000027">
    <property type="term" value="P:ribosomal large subunit assembly"/>
    <property type="evidence" value="ECO:0007669"/>
    <property type="project" value="TreeGrafter"/>
</dbReference>
<dbReference type="GO" id="GO:0003735">
    <property type="term" value="F:structural constituent of ribosome"/>
    <property type="evidence" value="ECO:0007669"/>
    <property type="project" value="InterPro"/>
</dbReference>
<name>A0A3N4KXC0_9PEZI</name>
<evidence type="ECO:0000256" key="4">
    <source>
        <dbReference type="RuleBase" id="RU000662"/>
    </source>
</evidence>
<dbReference type="InterPro" id="IPR041997">
    <property type="entry name" value="Ribosomal_eL6_KOW"/>
</dbReference>
<gene>
    <name evidence="6" type="ORF">P167DRAFT_533392</name>
</gene>
<dbReference type="FunFam" id="2.30.30.30:FF:000014">
    <property type="entry name" value="60S ribosomal protein L6"/>
    <property type="match status" value="1"/>
</dbReference>
<evidence type="ECO:0000313" key="6">
    <source>
        <dbReference type="EMBL" id="RPB15194.1"/>
    </source>
</evidence>
<dbReference type="EMBL" id="ML119114">
    <property type="protein sequence ID" value="RPB15194.1"/>
    <property type="molecule type" value="Genomic_DNA"/>
</dbReference>
<protein>
    <recommendedName>
        <fullName evidence="4">60S ribosomal protein L6</fullName>
    </recommendedName>
</protein>
<evidence type="ECO:0000256" key="3">
    <source>
        <dbReference type="ARBA" id="ARBA00023274"/>
    </source>
</evidence>
<feature type="region of interest" description="Disordered" evidence="5">
    <location>
        <begin position="131"/>
        <end position="153"/>
    </location>
</feature>
<reference evidence="6 7" key="1">
    <citation type="journal article" date="2018" name="Nat. Ecol. Evol.">
        <title>Pezizomycetes genomes reveal the molecular basis of ectomycorrhizal truffle lifestyle.</title>
        <authorList>
            <person name="Murat C."/>
            <person name="Payen T."/>
            <person name="Noel B."/>
            <person name="Kuo A."/>
            <person name="Morin E."/>
            <person name="Chen J."/>
            <person name="Kohler A."/>
            <person name="Krizsan K."/>
            <person name="Balestrini R."/>
            <person name="Da Silva C."/>
            <person name="Montanini B."/>
            <person name="Hainaut M."/>
            <person name="Levati E."/>
            <person name="Barry K.W."/>
            <person name="Belfiori B."/>
            <person name="Cichocki N."/>
            <person name="Clum A."/>
            <person name="Dockter R.B."/>
            <person name="Fauchery L."/>
            <person name="Guy J."/>
            <person name="Iotti M."/>
            <person name="Le Tacon F."/>
            <person name="Lindquist E.A."/>
            <person name="Lipzen A."/>
            <person name="Malagnac F."/>
            <person name="Mello A."/>
            <person name="Molinier V."/>
            <person name="Miyauchi S."/>
            <person name="Poulain J."/>
            <person name="Riccioni C."/>
            <person name="Rubini A."/>
            <person name="Sitrit Y."/>
            <person name="Splivallo R."/>
            <person name="Traeger S."/>
            <person name="Wang M."/>
            <person name="Zifcakova L."/>
            <person name="Wipf D."/>
            <person name="Zambonelli A."/>
            <person name="Paolocci F."/>
            <person name="Nowrousian M."/>
            <person name="Ottonello S."/>
            <person name="Baldrian P."/>
            <person name="Spatafora J.W."/>
            <person name="Henrissat B."/>
            <person name="Nagy L.G."/>
            <person name="Aury J.M."/>
            <person name="Wincker P."/>
            <person name="Grigoriev I.V."/>
            <person name="Bonfante P."/>
            <person name="Martin F.M."/>
        </authorList>
    </citation>
    <scope>NUCLEOTIDE SEQUENCE [LARGE SCALE GENOMIC DNA]</scope>
    <source>
        <strain evidence="6 7">CCBAS932</strain>
    </source>
</reference>
<sequence>MSNKSVPFGSGTREVPAQKASKWYPAEDESLPKKVRKTPRPTTLRPSLQPGAILIVLAGRFRGKRVVYLKNLGNGVLLVTGPFRINGVPLRRVNARFVIATSTKVDLAGVDTDKFDEKYFAREKESKKSNEEKFYEGGKKVKGKSTPEARKEDQKAVDAALIKTIKQTPQLSSYLASNFALSKGDRPHLMQW</sequence>
<dbReference type="InterPro" id="IPR008991">
    <property type="entry name" value="Translation_prot_SH3-like_sf"/>
</dbReference>
<dbReference type="FunCoup" id="A0A3N4KXC0">
    <property type="interactions" value="1148"/>
</dbReference>
<dbReference type="Gene3D" id="2.30.30.30">
    <property type="match status" value="1"/>
</dbReference>
<keyword evidence="2 4" id="KW-0689">Ribosomal protein</keyword>
<evidence type="ECO:0000256" key="1">
    <source>
        <dbReference type="ARBA" id="ARBA00010592"/>
    </source>
</evidence>
<evidence type="ECO:0000256" key="5">
    <source>
        <dbReference type="SAM" id="MobiDB-lite"/>
    </source>
</evidence>
<evidence type="ECO:0000313" key="7">
    <source>
        <dbReference type="Proteomes" id="UP000277580"/>
    </source>
</evidence>
<comment type="similarity">
    <text evidence="1 4">Belongs to the eukaryotic ribosomal protein eL6 family.</text>
</comment>
<accession>A0A3N4KXC0</accession>
<organism evidence="6 7">
    <name type="scientific">Morchella conica CCBAS932</name>
    <dbReference type="NCBI Taxonomy" id="1392247"/>
    <lineage>
        <taxon>Eukaryota</taxon>
        <taxon>Fungi</taxon>
        <taxon>Dikarya</taxon>
        <taxon>Ascomycota</taxon>
        <taxon>Pezizomycotina</taxon>
        <taxon>Pezizomycetes</taxon>
        <taxon>Pezizales</taxon>
        <taxon>Morchellaceae</taxon>
        <taxon>Morchella</taxon>
    </lineage>
</organism>